<dbReference type="EMBL" id="CP022114">
    <property type="protein sequence ID" value="ASG63705.1"/>
    <property type="molecule type" value="Genomic_DNA"/>
</dbReference>
<proteinExistence type="predicted"/>
<evidence type="ECO:0000313" key="1">
    <source>
        <dbReference type="EMBL" id="ASG63705.1"/>
    </source>
</evidence>
<name>A0A248KIR1_9ENTR</name>
<dbReference type="AlphaFoldDB" id="A0A248KIR1"/>
<dbReference type="Proteomes" id="UP000197098">
    <property type="component" value="Chromosome"/>
</dbReference>
<accession>A0A248KIR1</accession>
<evidence type="ECO:0000313" key="2">
    <source>
        <dbReference type="Proteomes" id="UP000197098"/>
    </source>
</evidence>
<gene>
    <name evidence="1" type="ORF">CEW81_15740</name>
</gene>
<reference evidence="1 2" key="1">
    <citation type="submission" date="2017-06" db="EMBL/GenBank/DDBJ databases">
        <title>Origin of plasmid-mediated fosfomycin resistance gene fosA3.</title>
        <authorList>
            <person name="Ito R."/>
            <person name="Pacey M.P."/>
            <person name="Doi Y."/>
        </authorList>
    </citation>
    <scope>NUCLEOTIDE SEQUENCE [LARGE SCALE GENOMIC DNA]</scope>
    <source>
        <strain evidence="1 2">YDC799</strain>
    </source>
</reference>
<protein>
    <submittedName>
        <fullName evidence="1">Uncharacterized protein</fullName>
    </submittedName>
</protein>
<organism evidence="1 2">
    <name type="scientific">Kluyvera genomosp. 3</name>
    <dbReference type="NCBI Taxonomy" id="2774055"/>
    <lineage>
        <taxon>Bacteria</taxon>
        <taxon>Pseudomonadati</taxon>
        <taxon>Pseudomonadota</taxon>
        <taxon>Gammaproteobacteria</taxon>
        <taxon>Enterobacterales</taxon>
        <taxon>Enterobacteriaceae</taxon>
        <taxon>Kluyvera</taxon>
    </lineage>
</organism>
<sequence>MRKLHKIILSGALIPRKKSGRSILQKIDSLQVPIVQNYQQDLAPNKISFNYLHYDNRCTIEHLSFYLKQEFLQDVNIREIFDSSSQTHQVYNSLSKLDKIKLINNHYLEERNISGLRKLSDSLNSIVYE</sequence>